<feature type="region of interest" description="Disordered" evidence="2">
    <location>
        <begin position="8"/>
        <end position="28"/>
    </location>
</feature>
<accession>A0A8K1J6X5</accession>
<evidence type="ECO:0000256" key="2">
    <source>
        <dbReference type="SAM" id="MobiDB-lite"/>
    </source>
</evidence>
<feature type="compositionally biased region" description="Polar residues" evidence="2">
    <location>
        <begin position="8"/>
        <end position="23"/>
    </location>
</feature>
<name>A0A8K1J6X5_9RHAB</name>
<organism evidence="3">
    <name type="scientific">Apis rhabdovirus 1</name>
    <dbReference type="NCBI Taxonomy" id="1983567"/>
    <lineage>
        <taxon>Viruses</taxon>
        <taxon>Riboviria</taxon>
        <taxon>Orthornavirae</taxon>
        <taxon>Negarnaviricota</taxon>
        <taxon>Haploviricotina</taxon>
        <taxon>Monjiviricetes</taxon>
        <taxon>Mononegavirales</taxon>
        <taxon>Rhabdoviridae</taxon>
    </lineage>
</organism>
<reference evidence="3" key="1">
    <citation type="submission" date="2021-08" db="EMBL/GenBank/DDBJ databases">
        <authorList>
            <person name="Li N.N."/>
        </authorList>
    </citation>
    <scope>NUCLEOTIDE SEQUENCE</scope>
    <source>
        <strain evidence="3">ARV1_No6_Am049-SD2019</strain>
    </source>
</reference>
<protein>
    <submittedName>
        <fullName evidence="3">P protein</fullName>
    </submittedName>
</protein>
<evidence type="ECO:0000313" key="3">
    <source>
        <dbReference type="EMBL" id="UCR92647.1"/>
    </source>
</evidence>
<proteinExistence type="predicted"/>
<feature type="coiled-coil region" evidence="1">
    <location>
        <begin position="198"/>
        <end position="250"/>
    </location>
</feature>
<dbReference type="EMBL" id="MZ821793">
    <property type="protein sequence ID" value="UCR92647.1"/>
    <property type="molecule type" value="Viral_cRNA"/>
</dbReference>
<evidence type="ECO:0000256" key="1">
    <source>
        <dbReference type="SAM" id="Coils"/>
    </source>
</evidence>
<sequence length="379" mass="42853">MTLVNTLRFSDQLHSNPNTPPKQSRNRCTHHRNTQIGAHFCTPERLKNAPSQRSPLKNLIEAKMSDLLKKFNKASKSGLAYEFENAASLDDDNLDINTNAVDWTMDHEDNITLDNMAEDTGPKGLPLHTKTKDELTLTGFLMSQSKVNIIKAMGQMLTAKSVFYKTKNCDFIDGLIEGYRLAESVITAELYNSDHRLLSEIKSEMVEMKRAQENLSDTLDQVASSVQLIAAEHDTKMTQLESAYKSVKAEKTPFAMFKENYSEEAGPRHSDIWQKLHELPLAVREALLADATLTTTDSLYNRVIKIQEEIKNKEKIRKEAVEIIKNATFEDKSIFVKNLSLLKDEARHKIYSAIVEKGTVTPSFIAAVRSFKKQQGSQK</sequence>
<keyword evidence="1" id="KW-0175">Coiled coil</keyword>